<dbReference type="EMBL" id="JBFOLJ010000007">
    <property type="protein sequence ID" value="KAL2522902.1"/>
    <property type="molecule type" value="Genomic_DNA"/>
</dbReference>
<proteinExistence type="predicted"/>
<keyword evidence="3" id="KW-1185">Reference proteome</keyword>
<sequence>MSEREEVDSDSGAPEEFTVQQGIQQDEEIRKVQRENKARVVREGKQRRRKWAEKLTPQPSRRDGRTINKTKTETNEEYLDNEGMLPDDIVQHLAANENAANQKKVFSSDSEDEKAVKKNASRKKRTKDSGLDLVILKDLQPSQCAQSSLDFLKKRKMQVARSSAVLNNSNQALRLLSSSGLLKICLKRLPSAILLTTDMSTNNLMQTNPYPPPYPNIPLLEPTASIIR</sequence>
<organism evidence="2 3">
    <name type="scientific">Forsythia ovata</name>
    <dbReference type="NCBI Taxonomy" id="205694"/>
    <lineage>
        <taxon>Eukaryota</taxon>
        <taxon>Viridiplantae</taxon>
        <taxon>Streptophyta</taxon>
        <taxon>Embryophyta</taxon>
        <taxon>Tracheophyta</taxon>
        <taxon>Spermatophyta</taxon>
        <taxon>Magnoliopsida</taxon>
        <taxon>eudicotyledons</taxon>
        <taxon>Gunneridae</taxon>
        <taxon>Pentapetalae</taxon>
        <taxon>asterids</taxon>
        <taxon>lamiids</taxon>
        <taxon>Lamiales</taxon>
        <taxon>Oleaceae</taxon>
        <taxon>Forsythieae</taxon>
        <taxon>Forsythia</taxon>
    </lineage>
</organism>
<protein>
    <submittedName>
        <fullName evidence="2">Uncharacterized protein</fullName>
    </submittedName>
</protein>
<feature type="compositionally biased region" description="Basic and acidic residues" evidence="1">
    <location>
        <begin position="27"/>
        <end position="44"/>
    </location>
</feature>
<name>A0ABD1UD22_9LAMI</name>
<accession>A0ABD1UD22</accession>
<dbReference type="Proteomes" id="UP001604277">
    <property type="component" value="Unassembled WGS sequence"/>
</dbReference>
<dbReference type="PANTHER" id="PTHR36387:SF2">
    <property type="entry name" value="UDP-N-ACETYLMURAMOYL-L-ALANYL-D-GLUTAMATE-2, 6-DIAMINOPIMELATE LIGASE"/>
    <property type="match status" value="1"/>
</dbReference>
<evidence type="ECO:0000313" key="2">
    <source>
        <dbReference type="EMBL" id="KAL2522902.1"/>
    </source>
</evidence>
<dbReference type="PANTHER" id="PTHR36387">
    <property type="entry name" value="UDP-N-ACETYLMURAMOYL-L-ALANYL-D-GLUTAMATE-2, 6-DIAMINOPIMELATE LIGASE"/>
    <property type="match status" value="1"/>
</dbReference>
<reference evidence="3" key="1">
    <citation type="submission" date="2024-07" db="EMBL/GenBank/DDBJ databases">
        <title>Two chromosome-level genome assemblies of Korean endemic species Abeliophyllum distichum and Forsythia ovata (Oleaceae).</title>
        <authorList>
            <person name="Jang H."/>
        </authorList>
    </citation>
    <scope>NUCLEOTIDE SEQUENCE [LARGE SCALE GENOMIC DNA]</scope>
</reference>
<feature type="region of interest" description="Disordered" evidence="1">
    <location>
        <begin position="1"/>
        <end position="79"/>
    </location>
</feature>
<evidence type="ECO:0000256" key="1">
    <source>
        <dbReference type="SAM" id="MobiDB-lite"/>
    </source>
</evidence>
<feature type="compositionally biased region" description="Basic and acidic residues" evidence="1">
    <location>
        <begin position="60"/>
        <end position="74"/>
    </location>
</feature>
<dbReference type="AlphaFoldDB" id="A0ABD1UD22"/>
<feature type="region of interest" description="Disordered" evidence="1">
    <location>
        <begin position="100"/>
        <end position="124"/>
    </location>
</feature>
<evidence type="ECO:0000313" key="3">
    <source>
        <dbReference type="Proteomes" id="UP001604277"/>
    </source>
</evidence>
<gene>
    <name evidence="2" type="ORF">Fot_26825</name>
</gene>
<comment type="caution">
    <text evidence="2">The sequence shown here is derived from an EMBL/GenBank/DDBJ whole genome shotgun (WGS) entry which is preliminary data.</text>
</comment>